<keyword evidence="6 7" id="KW-0249">Electron transport</keyword>
<dbReference type="NCBIfam" id="NF006736">
    <property type="entry name" value="PRK09267.1-2"/>
    <property type="match status" value="1"/>
</dbReference>
<sequence>MSVHVIYGSDGGTTRGIAQRLASRLQGRAIDITKASVADLESPALLILGCPTYGFGDLQSDWEDRLSLLKEAQLSGKRVALFGTGDQMTYPDTFVDAMGILYDIVVDRGAQVVGFTDTKGYDHTGSAAQRDGRFVGLALDEDQQPTLTDQRLTAWIDQIR</sequence>
<dbReference type="NCBIfam" id="NF006739">
    <property type="entry name" value="PRK09267.1-5"/>
    <property type="match status" value="1"/>
</dbReference>
<evidence type="ECO:0000256" key="2">
    <source>
        <dbReference type="ARBA" id="ARBA00005267"/>
    </source>
</evidence>
<dbReference type="Proteomes" id="UP000033220">
    <property type="component" value="Chromosome DSM 122"/>
</dbReference>
<evidence type="ECO:0000256" key="6">
    <source>
        <dbReference type="ARBA" id="ARBA00022982"/>
    </source>
</evidence>
<dbReference type="GO" id="GO:0010181">
    <property type="term" value="F:FMN binding"/>
    <property type="evidence" value="ECO:0007669"/>
    <property type="project" value="UniProtKB-UniRule"/>
</dbReference>
<dbReference type="KEGG" id="rpm:RSPPHO_00959"/>
<dbReference type="EMBL" id="HE663493">
    <property type="protein sequence ID" value="CCG07585.1"/>
    <property type="molecule type" value="Genomic_DNA"/>
</dbReference>
<evidence type="ECO:0000256" key="5">
    <source>
        <dbReference type="ARBA" id="ARBA00022643"/>
    </source>
</evidence>
<evidence type="ECO:0000313" key="9">
    <source>
        <dbReference type="EMBL" id="CCG07585.1"/>
    </source>
</evidence>
<comment type="function">
    <text evidence="7">Low-potential electron donor to a number of redox enzymes.</text>
</comment>
<evidence type="ECO:0000256" key="7">
    <source>
        <dbReference type="PIRNR" id="PIRNR038996"/>
    </source>
</evidence>
<dbReference type="SUPFAM" id="SSF52218">
    <property type="entry name" value="Flavoproteins"/>
    <property type="match status" value="1"/>
</dbReference>
<reference evidence="9 10" key="1">
    <citation type="submission" date="2012-02" db="EMBL/GenBank/DDBJ databases">
        <title>Shotgun genome sequence of Phaeospirillum photometricum DSM 122.</title>
        <authorList>
            <person name="Duquesne K."/>
            <person name="Sturgis J."/>
        </authorList>
    </citation>
    <scope>NUCLEOTIDE SEQUENCE [LARGE SCALE GENOMIC DNA]</scope>
    <source>
        <strain evidence="10">DSM122</strain>
    </source>
</reference>
<dbReference type="InterPro" id="IPR050619">
    <property type="entry name" value="Flavodoxin"/>
</dbReference>
<dbReference type="PIRSF" id="PIRSF038996">
    <property type="entry name" value="FldA"/>
    <property type="match status" value="1"/>
</dbReference>
<comment type="similarity">
    <text evidence="2 7">Belongs to the flavodoxin family.</text>
</comment>
<feature type="domain" description="Flavodoxin-like" evidence="8">
    <location>
        <begin position="3"/>
        <end position="160"/>
    </location>
</feature>
<dbReference type="InterPro" id="IPR010086">
    <property type="entry name" value="Flavodoxin_lc"/>
</dbReference>
<dbReference type="InterPro" id="IPR001226">
    <property type="entry name" value="Flavodoxin_CS"/>
</dbReference>
<dbReference type="PROSITE" id="PS00201">
    <property type="entry name" value="FLAVODOXIN"/>
    <property type="match status" value="1"/>
</dbReference>
<evidence type="ECO:0000256" key="4">
    <source>
        <dbReference type="ARBA" id="ARBA00022630"/>
    </source>
</evidence>
<protein>
    <recommendedName>
        <fullName evidence="7">Flavodoxin</fullName>
    </recommendedName>
</protein>
<evidence type="ECO:0000313" key="10">
    <source>
        <dbReference type="Proteomes" id="UP000033220"/>
    </source>
</evidence>
<dbReference type="PANTHER" id="PTHR42809">
    <property type="entry name" value="FLAVODOXIN 2"/>
    <property type="match status" value="1"/>
</dbReference>
<keyword evidence="10" id="KW-1185">Reference proteome</keyword>
<dbReference type="RefSeq" id="WP_014414225.1">
    <property type="nucleotide sequence ID" value="NC_017059.1"/>
</dbReference>
<organism evidence="9 10">
    <name type="scientific">Pararhodospirillum photometricum DSM 122</name>
    <dbReference type="NCBI Taxonomy" id="1150469"/>
    <lineage>
        <taxon>Bacteria</taxon>
        <taxon>Pseudomonadati</taxon>
        <taxon>Pseudomonadota</taxon>
        <taxon>Alphaproteobacteria</taxon>
        <taxon>Rhodospirillales</taxon>
        <taxon>Rhodospirillaceae</taxon>
        <taxon>Pararhodospirillum</taxon>
    </lineage>
</organism>
<dbReference type="eggNOG" id="COG0716">
    <property type="taxonomic scope" value="Bacteria"/>
</dbReference>
<dbReference type="Pfam" id="PF00258">
    <property type="entry name" value="Flavodoxin_1"/>
    <property type="match status" value="1"/>
</dbReference>
<proteinExistence type="inferred from homology"/>
<keyword evidence="5 7" id="KW-0288">FMN</keyword>
<keyword evidence="3 7" id="KW-0813">Transport</keyword>
<gene>
    <name evidence="9" type="ORF">RSPPHO_00959</name>
</gene>
<evidence type="ECO:0000259" key="8">
    <source>
        <dbReference type="PROSITE" id="PS50902"/>
    </source>
</evidence>
<accession>H6SRQ6</accession>
<evidence type="ECO:0000256" key="3">
    <source>
        <dbReference type="ARBA" id="ARBA00022448"/>
    </source>
</evidence>
<comment type="cofactor">
    <cofactor evidence="1 7">
        <name>FMN</name>
        <dbReference type="ChEBI" id="CHEBI:58210"/>
    </cofactor>
</comment>
<dbReference type="PANTHER" id="PTHR42809:SF1">
    <property type="entry name" value="FLAVODOXIN 1"/>
    <property type="match status" value="1"/>
</dbReference>
<dbReference type="Gene3D" id="3.40.50.360">
    <property type="match status" value="1"/>
</dbReference>
<dbReference type="OrthoDB" id="359268at2"/>
<dbReference type="HOGENOM" id="CLU_051402_1_0_5"/>
<dbReference type="GO" id="GO:0009055">
    <property type="term" value="F:electron transfer activity"/>
    <property type="evidence" value="ECO:0007669"/>
    <property type="project" value="UniProtKB-UniRule"/>
</dbReference>
<dbReference type="STRING" id="1150469.RSPPHO_00959"/>
<keyword evidence="4 7" id="KW-0285">Flavoprotein</keyword>
<dbReference type="InterPro" id="IPR029039">
    <property type="entry name" value="Flavoprotein-like_sf"/>
</dbReference>
<dbReference type="PROSITE" id="PS50902">
    <property type="entry name" value="FLAVODOXIN_LIKE"/>
    <property type="match status" value="1"/>
</dbReference>
<dbReference type="InterPro" id="IPR008254">
    <property type="entry name" value="Flavodoxin/NO_synth"/>
</dbReference>
<evidence type="ECO:0000256" key="1">
    <source>
        <dbReference type="ARBA" id="ARBA00001917"/>
    </source>
</evidence>
<name>H6SRQ6_PARPM</name>
<dbReference type="PATRIC" id="fig|1150469.3.peg.1096"/>
<dbReference type="NCBIfam" id="TIGR01752">
    <property type="entry name" value="flav_long"/>
    <property type="match status" value="1"/>
</dbReference>
<dbReference type="AlphaFoldDB" id="H6SRQ6"/>